<evidence type="ECO:0000256" key="4">
    <source>
        <dbReference type="ARBA" id="ARBA00022840"/>
    </source>
</evidence>
<dbReference type="Proteomes" id="UP001551675">
    <property type="component" value="Unassembled WGS sequence"/>
</dbReference>
<dbReference type="InterPro" id="IPR036640">
    <property type="entry name" value="ABC1_TM_sf"/>
</dbReference>
<comment type="subcellular location">
    <subcellularLocation>
        <location evidence="1">Cell membrane</location>
        <topology evidence="1">Multi-pass membrane protein</topology>
    </subcellularLocation>
</comment>
<evidence type="ECO:0000256" key="1">
    <source>
        <dbReference type="ARBA" id="ARBA00004651"/>
    </source>
</evidence>
<feature type="transmembrane region" description="Helical" evidence="7">
    <location>
        <begin position="89"/>
        <end position="106"/>
    </location>
</feature>
<dbReference type="SMART" id="SM00382">
    <property type="entry name" value="AAA"/>
    <property type="match status" value="1"/>
</dbReference>
<dbReference type="InterPro" id="IPR003439">
    <property type="entry name" value="ABC_transporter-like_ATP-bd"/>
</dbReference>
<evidence type="ECO:0000256" key="6">
    <source>
        <dbReference type="ARBA" id="ARBA00023136"/>
    </source>
</evidence>
<dbReference type="Gene3D" id="1.20.1560.10">
    <property type="entry name" value="ABC transporter type 1, transmembrane domain"/>
    <property type="match status" value="1"/>
</dbReference>
<dbReference type="Pfam" id="PF00664">
    <property type="entry name" value="ABC_membrane"/>
    <property type="match status" value="1"/>
</dbReference>
<organism evidence="10 11">
    <name type="scientific">Microtetraspora glauca</name>
    <dbReference type="NCBI Taxonomy" id="1996"/>
    <lineage>
        <taxon>Bacteria</taxon>
        <taxon>Bacillati</taxon>
        <taxon>Actinomycetota</taxon>
        <taxon>Actinomycetes</taxon>
        <taxon>Streptosporangiales</taxon>
        <taxon>Streptosporangiaceae</taxon>
        <taxon>Microtetraspora</taxon>
    </lineage>
</organism>
<name>A0ABV3GAA3_MICGL</name>
<keyword evidence="11" id="KW-1185">Reference proteome</keyword>
<dbReference type="Gene3D" id="3.40.50.300">
    <property type="entry name" value="P-loop containing nucleotide triphosphate hydrolases"/>
    <property type="match status" value="1"/>
</dbReference>
<evidence type="ECO:0000256" key="5">
    <source>
        <dbReference type="ARBA" id="ARBA00022989"/>
    </source>
</evidence>
<dbReference type="SUPFAM" id="SSF90123">
    <property type="entry name" value="ABC transporter transmembrane region"/>
    <property type="match status" value="1"/>
</dbReference>
<gene>
    <name evidence="10" type="ORF">AB0I59_07980</name>
</gene>
<feature type="transmembrane region" description="Helical" evidence="7">
    <location>
        <begin position="192"/>
        <end position="210"/>
    </location>
</feature>
<dbReference type="CDD" id="cd18546">
    <property type="entry name" value="ABC_6TM_Rv0194_D2_like"/>
    <property type="match status" value="1"/>
</dbReference>
<dbReference type="InterPro" id="IPR011527">
    <property type="entry name" value="ABC1_TM_dom"/>
</dbReference>
<evidence type="ECO:0000259" key="9">
    <source>
        <dbReference type="PROSITE" id="PS50929"/>
    </source>
</evidence>
<evidence type="ECO:0000259" key="8">
    <source>
        <dbReference type="PROSITE" id="PS50893"/>
    </source>
</evidence>
<keyword evidence="3" id="KW-0547">Nucleotide-binding</keyword>
<evidence type="ECO:0000256" key="2">
    <source>
        <dbReference type="ARBA" id="ARBA00022692"/>
    </source>
</evidence>
<dbReference type="PROSITE" id="PS50893">
    <property type="entry name" value="ABC_TRANSPORTER_2"/>
    <property type="match status" value="1"/>
</dbReference>
<keyword evidence="2 7" id="KW-0812">Transmembrane</keyword>
<keyword evidence="4 10" id="KW-0067">ATP-binding</keyword>
<dbReference type="InterPro" id="IPR027417">
    <property type="entry name" value="P-loop_NTPase"/>
</dbReference>
<protein>
    <submittedName>
        <fullName evidence="10">ABC transporter ATP-binding protein</fullName>
    </submittedName>
</protein>
<dbReference type="Pfam" id="PF00005">
    <property type="entry name" value="ABC_tran"/>
    <property type="match status" value="1"/>
</dbReference>
<feature type="transmembrane region" description="Helical" evidence="7">
    <location>
        <begin position="49"/>
        <end position="69"/>
    </location>
</feature>
<dbReference type="InterPro" id="IPR003593">
    <property type="entry name" value="AAA+_ATPase"/>
</dbReference>
<evidence type="ECO:0000313" key="11">
    <source>
        <dbReference type="Proteomes" id="UP001551675"/>
    </source>
</evidence>
<evidence type="ECO:0000313" key="10">
    <source>
        <dbReference type="EMBL" id="MEV0968556.1"/>
    </source>
</evidence>
<dbReference type="SUPFAM" id="SSF52540">
    <property type="entry name" value="P-loop containing nucleoside triphosphate hydrolases"/>
    <property type="match status" value="1"/>
</dbReference>
<evidence type="ECO:0000256" key="3">
    <source>
        <dbReference type="ARBA" id="ARBA00022741"/>
    </source>
</evidence>
<reference evidence="10 11" key="1">
    <citation type="submission" date="2024-06" db="EMBL/GenBank/DDBJ databases">
        <title>The Natural Products Discovery Center: Release of the First 8490 Sequenced Strains for Exploring Actinobacteria Biosynthetic Diversity.</title>
        <authorList>
            <person name="Kalkreuter E."/>
            <person name="Kautsar S.A."/>
            <person name="Yang D."/>
            <person name="Bader C.D."/>
            <person name="Teijaro C.N."/>
            <person name="Fluegel L."/>
            <person name="Davis C.M."/>
            <person name="Simpson J.R."/>
            <person name="Lauterbach L."/>
            <person name="Steele A.D."/>
            <person name="Gui C."/>
            <person name="Meng S."/>
            <person name="Li G."/>
            <person name="Viehrig K."/>
            <person name="Ye F."/>
            <person name="Su P."/>
            <person name="Kiefer A.F."/>
            <person name="Nichols A."/>
            <person name="Cepeda A.J."/>
            <person name="Yan W."/>
            <person name="Fan B."/>
            <person name="Jiang Y."/>
            <person name="Adhikari A."/>
            <person name="Zheng C.-J."/>
            <person name="Schuster L."/>
            <person name="Cowan T.M."/>
            <person name="Smanski M.J."/>
            <person name="Chevrette M.G."/>
            <person name="De Carvalho L.P.S."/>
            <person name="Shen B."/>
        </authorList>
    </citation>
    <scope>NUCLEOTIDE SEQUENCE [LARGE SCALE GENOMIC DNA]</scope>
    <source>
        <strain evidence="10 11">NPDC050100</strain>
    </source>
</reference>
<dbReference type="EMBL" id="JBFALK010000003">
    <property type="protein sequence ID" value="MEV0968556.1"/>
    <property type="molecule type" value="Genomic_DNA"/>
</dbReference>
<keyword evidence="6 7" id="KW-0472">Membrane</keyword>
<evidence type="ECO:0000256" key="7">
    <source>
        <dbReference type="SAM" id="Phobius"/>
    </source>
</evidence>
<proteinExistence type="predicted"/>
<dbReference type="PROSITE" id="PS50929">
    <property type="entry name" value="ABC_TM1F"/>
    <property type="match status" value="1"/>
</dbReference>
<dbReference type="PROSITE" id="PS00211">
    <property type="entry name" value="ABC_TRANSPORTER_1"/>
    <property type="match status" value="1"/>
</dbReference>
<feature type="transmembrane region" description="Helical" evidence="7">
    <location>
        <begin position="163"/>
        <end position="186"/>
    </location>
</feature>
<feature type="transmembrane region" description="Helical" evidence="7">
    <location>
        <begin position="298"/>
        <end position="316"/>
    </location>
</feature>
<feature type="domain" description="ABC transmembrane type-1" evidence="9">
    <location>
        <begin position="49"/>
        <end position="335"/>
    </location>
</feature>
<comment type="caution">
    <text evidence="10">The sequence shown here is derived from an EMBL/GenBank/DDBJ whole genome shotgun (WGS) entry which is preliminary data.</text>
</comment>
<dbReference type="PANTHER" id="PTHR43394">
    <property type="entry name" value="ATP-DEPENDENT PERMEASE MDL1, MITOCHONDRIAL"/>
    <property type="match status" value="1"/>
</dbReference>
<feature type="domain" description="ABC transporter" evidence="8">
    <location>
        <begin position="369"/>
        <end position="603"/>
    </location>
</feature>
<accession>A0ABV3GAA3</accession>
<dbReference type="GO" id="GO:0005524">
    <property type="term" value="F:ATP binding"/>
    <property type="evidence" value="ECO:0007669"/>
    <property type="project" value="UniProtKB-KW"/>
</dbReference>
<dbReference type="PANTHER" id="PTHR43394:SF1">
    <property type="entry name" value="ATP-BINDING CASSETTE SUB-FAMILY B MEMBER 10, MITOCHONDRIAL"/>
    <property type="match status" value="1"/>
</dbReference>
<keyword evidence="5 7" id="KW-1133">Transmembrane helix</keyword>
<dbReference type="InterPro" id="IPR017871">
    <property type="entry name" value="ABC_transporter-like_CS"/>
</dbReference>
<dbReference type="RefSeq" id="WP_061252403.1">
    <property type="nucleotide sequence ID" value="NZ_JBFALK010000003.1"/>
</dbReference>
<sequence>MSEGVAGDTWRGVAAEDKDQLSDTVSLLLRTRSRRLLGDLLRPHRRQMALLFAIIVLSSGAGLAIPYLVAAGIDDGIPPMLRDDGSGTLLVIVVAVVTAALIQALTRQAFLRLSGRIGQDILLELRRRVFDHFQKLSLSFHEKYTSGRVISRLTSDIEAIAELLASGLDGLVTAVLTLVGTAVMLLVLDAHLAVVALLPLPLLLLFTRWFRRESGITYRRTREAVALVIVHFVESMTGIRAVQAFRREPRNQEIFERLNDDYRDANMRAARIVAIFMPGIKLIGNVTVAAVLLYGGWLALHDAVTVGVLAAFLLYLRQFYEPMQEISQFYNTLQSAGAALEKLSGVLEEEPAVAEPRRPAALPYARGSVRFDGVEFSYTGGAPVIPALDLEIPAGQTVAVVGTTGAGKTTLAKLISRFYDPVAGRVLLDGVDLRDLDEAVLRRSVVMVTQENFLFTGTVADNIRFGRPEAGDEDVVAAARAIGAHDFIAALPDGYDTEVGKRGGRMSAGQRQLVAFARAFLADPAVLILDEATSSLDVPSERLVQRALRTILADRTAVIIAHRLSTVEIADRVLVMESGRVVEDGSPERLIGGSGRFARLHRAWVDSLA</sequence>
<dbReference type="InterPro" id="IPR039421">
    <property type="entry name" value="Type_1_exporter"/>
</dbReference>
<feature type="transmembrane region" description="Helical" evidence="7">
    <location>
        <begin position="272"/>
        <end position="292"/>
    </location>
</feature>